<evidence type="ECO:0000313" key="1">
    <source>
        <dbReference type="EMBL" id="KAI3742583.1"/>
    </source>
</evidence>
<name>A0ACB9D7I0_9ASTR</name>
<keyword evidence="2" id="KW-1185">Reference proteome</keyword>
<reference evidence="2" key="1">
    <citation type="journal article" date="2022" name="Mol. Ecol. Resour.">
        <title>The genomes of chicory, endive, great burdock and yacon provide insights into Asteraceae palaeo-polyploidization history and plant inulin production.</title>
        <authorList>
            <person name="Fan W."/>
            <person name="Wang S."/>
            <person name="Wang H."/>
            <person name="Wang A."/>
            <person name="Jiang F."/>
            <person name="Liu H."/>
            <person name="Zhao H."/>
            <person name="Xu D."/>
            <person name="Zhang Y."/>
        </authorList>
    </citation>
    <scope>NUCLEOTIDE SEQUENCE [LARGE SCALE GENOMIC DNA]</scope>
    <source>
        <strain evidence="2">cv. Yunnan</strain>
    </source>
</reference>
<reference evidence="1 2" key="2">
    <citation type="journal article" date="2022" name="Mol. Ecol. Resour.">
        <title>The genomes of chicory, endive, great burdock and yacon provide insights into Asteraceae paleo-polyploidization history and plant inulin production.</title>
        <authorList>
            <person name="Fan W."/>
            <person name="Wang S."/>
            <person name="Wang H."/>
            <person name="Wang A."/>
            <person name="Jiang F."/>
            <person name="Liu H."/>
            <person name="Zhao H."/>
            <person name="Xu D."/>
            <person name="Zhang Y."/>
        </authorList>
    </citation>
    <scope>NUCLEOTIDE SEQUENCE [LARGE SCALE GENOMIC DNA]</scope>
    <source>
        <strain evidence="2">cv. Yunnan</strain>
        <tissue evidence="1">Leaves</tissue>
    </source>
</reference>
<gene>
    <name evidence="1" type="ORF">L1987_60270</name>
</gene>
<comment type="caution">
    <text evidence="1">The sequence shown here is derived from an EMBL/GenBank/DDBJ whole genome shotgun (WGS) entry which is preliminary data.</text>
</comment>
<organism evidence="1 2">
    <name type="scientific">Smallanthus sonchifolius</name>
    <dbReference type="NCBI Taxonomy" id="185202"/>
    <lineage>
        <taxon>Eukaryota</taxon>
        <taxon>Viridiplantae</taxon>
        <taxon>Streptophyta</taxon>
        <taxon>Embryophyta</taxon>
        <taxon>Tracheophyta</taxon>
        <taxon>Spermatophyta</taxon>
        <taxon>Magnoliopsida</taxon>
        <taxon>eudicotyledons</taxon>
        <taxon>Gunneridae</taxon>
        <taxon>Pentapetalae</taxon>
        <taxon>asterids</taxon>
        <taxon>campanulids</taxon>
        <taxon>Asterales</taxon>
        <taxon>Asteraceae</taxon>
        <taxon>Asteroideae</taxon>
        <taxon>Heliantheae alliance</taxon>
        <taxon>Millerieae</taxon>
        <taxon>Smallanthus</taxon>
    </lineage>
</organism>
<dbReference type="Proteomes" id="UP001056120">
    <property type="component" value="Linkage Group LG20"/>
</dbReference>
<accession>A0ACB9D7I0</accession>
<dbReference type="EMBL" id="CM042037">
    <property type="protein sequence ID" value="KAI3742583.1"/>
    <property type="molecule type" value="Genomic_DNA"/>
</dbReference>
<evidence type="ECO:0000313" key="2">
    <source>
        <dbReference type="Proteomes" id="UP001056120"/>
    </source>
</evidence>
<proteinExistence type="predicted"/>
<protein>
    <submittedName>
        <fullName evidence="1">Uncharacterized protein</fullName>
    </submittedName>
</protein>
<sequence length="251" mass="28183">MELTRCSITENGETDLHVSASTKGHQHVEESVKNMVEIMDKADLEMQNNNQNTALYLAAAARNIKVVKIMVEKNRALLTIAGGNGNIMSLYAAARYGHEDVVKYLYNNSNKLRDDGWTPQNRGWQLLKCVENDMFELGTRRVLGVLARKPEAFAEIKFNVILRTINWGTDLYSKMLNTHQRSQNEHQEAGRITADLSRGSEPFPEASSSNIGIIIIKTVSSFIGLKGHEKQDNALQLLRIIWGNIAKKSKT</sequence>